<keyword evidence="1" id="KW-1133">Transmembrane helix</keyword>
<dbReference type="AlphaFoldDB" id="A0A5C6MCX1"/>
<dbReference type="GO" id="GO:0009401">
    <property type="term" value="P:phosphoenolpyruvate-dependent sugar phosphotransferase system"/>
    <property type="evidence" value="ECO:0007669"/>
    <property type="project" value="InterPro"/>
</dbReference>
<keyword evidence="1" id="KW-0472">Membrane</keyword>
<comment type="caution">
    <text evidence="2">The sequence shown here is derived from an EMBL/GenBank/DDBJ whole genome shotgun (WGS) entry which is preliminary data.</text>
</comment>
<sequence length="277" mass="30438">MNNEEKVMSTQVKLSKKDKSNVFWRYTAMSNNLYNYETQQAPLMVYSLYKALRKVYPNDEEYLKSITGHFKYYNSNPIVGESLVGASLAMEERDGAKSIEAVQALKTSLMGPFAGIGDAVFNIMMSTIIGSIVATMAADGNIFGPILSFAWGMFMLFFVKRGLFYGGYNSGLAIIEKFGDQLNKLTDVASIMGLTVVGAIIASNIKLQTGFILRIGKLKTNIQTDMIDKIMPALLPIVAVFIIYKLLGKKNWTPTRCIGLVIAVALLGAFFGILSPA</sequence>
<evidence type="ECO:0000256" key="1">
    <source>
        <dbReference type="SAM" id="Phobius"/>
    </source>
</evidence>
<dbReference type="PANTHER" id="PTHR32502:SF26">
    <property type="entry name" value="PHOSPHOTRANSFERASE SYSTEM SUGAR-SPECIFIC EIID COMPONENT"/>
    <property type="match status" value="1"/>
</dbReference>
<keyword evidence="1" id="KW-0812">Transmembrane</keyword>
<accession>A0A5C6MCX1</accession>
<feature type="transmembrane region" description="Helical" evidence="1">
    <location>
        <begin position="253"/>
        <end position="274"/>
    </location>
</feature>
<dbReference type="EMBL" id="SRRQ01000009">
    <property type="protein sequence ID" value="TWW10721.1"/>
    <property type="molecule type" value="Genomic_DNA"/>
</dbReference>
<organism evidence="2 3">
    <name type="scientific">Dellaglioa algida</name>
    <dbReference type="NCBI Taxonomy" id="105612"/>
    <lineage>
        <taxon>Bacteria</taxon>
        <taxon>Bacillati</taxon>
        <taxon>Bacillota</taxon>
        <taxon>Bacilli</taxon>
        <taxon>Lactobacillales</taxon>
        <taxon>Lactobacillaceae</taxon>
        <taxon>Dellaglioa</taxon>
    </lineage>
</organism>
<feature type="transmembrane region" description="Helical" evidence="1">
    <location>
        <begin position="188"/>
        <end position="205"/>
    </location>
</feature>
<gene>
    <name evidence="2" type="ORF">LABALGLTS371_12190</name>
</gene>
<name>A0A5C6MCX1_9LACO</name>
<evidence type="ECO:0000313" key="3">
    <source>
        <dbReference type="Proteomes" id="UP000321659"/>
    </source>
</evidence>
<dbReference type="GO" id="GO:0005886">
    <property type="term" value="C:plasma membrane"/>
    <property type="evidence" value="ECO:0007669"/>
    <property type="project" value="TreeGrafter"/>
</dbReference>
<dbReference type="RefSeq" id="WP_146302972.1">
    <property type="nucleotide sequence ID" value="NZ_JANXKU010000008.1"/>
</dbReference>
<feature type="transmembrane region" description="Helical" evidence="1">
    <location>
        <begin position="119"/>
        <end position="137"/>
    </location>
</feature>
<dbReference type="Pfam" id="PF03613">
    <property type="entry name" value="EIID-AGA"/>
    <property type="match status" value="1"/>
</dbReference>
<feature type="transmembrane region" description="Helical" evidence="1">
    <location>
        <begin position="226"/>
        <end position="247"/>
    </location>
</feature>
<dbReference type="InterPro" id="IPR050303">
    <property type="entry name" value="GatZ_KbaZ_carbometab"/>
</dbReference>
<reference evidence="2 3" key="1">
    <citation type="submission" date="2019-04" db="EMBL/GenBank/DDBJ databases">
        <title>In vitro growth and metabolic characteristics of meat-borne Lactobacillus algidus strains.</title>
        <authorList>
            <person name="Sade E."/>
            <person name="Per J."/>
            <person name="Tytti H."/>
            <person name="Johanna B.K."/>
        </authorList>
    </citation>
    <scope>NUCLEOTIDE SEQUENCE [LARGE SCALE GENOMIC DNA]</scope>
    <source>
        <strain evidence="2 3">LTS37-1</strain>
    </source>
</reference>
<dbReference type="InterPro" id="IPR004704">
    <property type="entry name" value="PTS_IID_man"/>
</dbReference>
<protein>
    <submittedName>
        <fullName evidence="2">PTS N-acetylglucosamine transporter subunit IIABC</fullName>
    </submittedName>
</protein>
<dbReference type="PROSITE" id="PS51108">
    <property type="entry name" value="PTS_EIID"/>
    <property type="match status" value="1"/>
</dbReference>
<dbReference type="Proteomes" id="UP000321659">
    <property type="component" value="Unassembled WGS sequence"/>
</dbReference>
<dbReference type="PANTHER" id="PTHR32502">
    <property type="entry name" value="N-ACETYLGALACTOSAMINE PERMEASE II COMPONENT-RELATED"/>
    <property type="match status" value="1"/>
</dbReference>
<evidence type="ECO:0000313" key="2">
    <source>
        <dbReference type="EMBL" id="TWW10721.1"/>
    </source>
</evidence>
<proteinExistence type="predicted"/>